<protein>
    <submittedName>
        <fullName evidence="1">30096_t:CDS:1</fullName>
    </submittedName>
</protein>
<comment type="caution">
    <text evidence="1">The sequence shown here is derived from an EMBL/GenBank/DDBJ whole genome shotgun (WGS) entry which is preliminary data.</text>
</comment>
<keyword evidence="2" id="KW-1185">Reference proteome</keyword>
<dbReference type="Proteomes" id="UP000789920">
    <property type="component" value="Unassembled WGS sequence"/>
</dbReference>
<gene>
    <name evidence="1" type="ORF">RPERSI_LOCUS19612</name>
</gene>
<sequence>RATQGVIMPAASTTLSTTGSQQPTTKTMNNSSSHSSKKKTKWSFKSAISKKPVDAASKANDISNNNHRLNNDKTTRHFHDSKLDLSRPSKVVCSRFNSSSSKLSCNSCATDNTDTDNTPSSPTNSLRFMNDDDIEMILDDDRQETLQSSQHHAIKSTIFANKSILSTDTKPRSPNSSITWVEDLTDQSFSSISTALSQLSNITTNNVIDLTSSSSQLNDTDRCDTSQSTQPCTRKLSGFKNFHNKMGKKKTIEKSQDNVSTNKFMVRTLSLLKKFENDERDSLKNRLRSRSRSFNDLLNKENDQVIDESVKDLSSKNSSKRKKCESTEFRPISLPDPSVLNHASSLVSGTNDT</sequence>
<reference evidence="1" key="1">
    <citation type="submission" date="2021-06" db="EMBL/GenBank/DDBJ databases">
        <authorList>
            <person name="Kallberg Y."/>
            <person name="Tangrot J."/>
            <person name="Rosling A."/>
        </authorList>
    </citation>
    <scope>NUCLEOTIDE SEQUENCE</scope>
    <source>
        <strain evidence="1">MA461A</strain>
    </source>
</reference>
<evidence type="ECO:0000313" key="1">
    <source>
        <dbReference type="EMBL" id="CAG8793693.1"/>
    </source>
</evidence>
<evidence type="ECO:0000313" key="2">
    <source>
        <dbReference type="Proteomes" id="UP000789920"/>
    </source>
</evidence>
<organism evidence="1 2">
    <name type="scientific">Racocetra persica</name>
    <dbReference type="NCBI Taxonomy" id="160502"/>
    <lineage>
        <taxon>Eukaryota</taxon>
        <taxon>Fungi</taxon>
        <taxon>Fungi incertae sedis</taxon>
        <taxon>Mucoromycota</taxon>
        <taxon>Glomeromycotina</taxon>
        <taxon>Glomeromycetes</taxon>
        <taxon>Diversisporales</taxon>
        <taxon>Gigasporaceae</taxon>
        <taxon>Racocetra</taxon>
    </lineage>
</organism>
<dbReference type="EMBL" id="CAJVQC010054027">
    <property type="protein sequence ID" value="CAG8793693.1"/>
    <property type="molecule type" value="Genomic_DNA"/>
</dbReference>
<feature type="non-terminal residue" evidence="1">
    <location>
        <position position="353"/>
    </location>
</feature>
<proteinExistence type="predicted"/>
<accession>A0ACA9RHV8</accession>
<name>A0ACA9RHV8_9GLOM</name>
<feature type="non-terminal residue" evidence="1">
    <location>
        <position position="1"/>
    </location>
</feature>